<dbReference type="InterPro" id="IPR025877">
    <property type="entry name" value="MobA-like_NTP_Trfase"/>
</dbReference>
<dbReference type="CDD" id="cd04182">
    <property type="entry name" value="GT_2_like_f"/>
    <property type="match status" value="1"/>
</dbReference>
<evidence type="ECO:0000256" key="1">
    <source>
        <dbReference type="ARBA" id="ARBA00022842"/>
    </source>
</evidence>
<dbReference type="PANTHER" id="PTHR43777">
    <property type="entry name" value="MOLYBDENUM COFACTOR CYTIDYLYLTRANSFERASE"/>
    <property type="match status" value="1"/>
</dbReference>
<organism evidence="3">
    <name type="scientific">Alsobacter sp. KACC 23698</name>
    <dbReference type="NCBI Taxonomy" id="3149229"/>
    <lineage>
        <taxon>Bacteria</taxon>
        <taxon>Pseudomonadati</taxon>
        <taxon>Pseudomonadota</taxon>
        <taxon>Alphaproteobacteria</taxon>
        <taxon>Hyphomicrobiales</taxon>
        <taxon>Alsobacteraceae</taxon>
        <taxon>Alsobacter</taxon>
    </lineage>
</organism>
<dbReference type="RefSeq" id="WP_406854016.1">
    <property type="nucleotide sequence ID" value="NZ_CP157484.1"/>
</dbReference>
<protein>
    <submittedName>
        <fullName evidence="3">Nucleotidyltransferase family protein</fullName>
    </submittedName>
</protein>
<dbReference type="Gene3D" id="3.90.550.10">
    <property type="entry name" value="Spore Coat Polysaccharide Biosynthesis Protein SpsA, Chain A"/>
    <property type="match status" value="1"/>
</dbReference>
<dbReference type="PANTHER" id="PTHR43777:SF1">
    <property type="entry name" value="MOLYBDENUM COFACTOR CYTIDYLYLTRANSFERASE"/>
    <property type="match status" value="1"/>
</dbReference>
<evidence type="ECO:0000259" key="2">
    <source>
        <dbReference type="Pfam" id="PF12804"/>
    </source>
</evidence>
<gene>
    <name evidence="3" type="ORF">ABEG18_15820</name>
</gene>
<dbReference type="InterPro" id="IPR029044">
    <property type="entry name" value="Nucleotide-diphossugar_trans"/>
</dbReference>
<dbReference type="AlphaFoldDB" id="A0AAU7JA84"/>
<evidence type="ECO:0000313" key="3">
    <source>
        <dbReference type="EMBL" id="XBO37196.1"/>
    </source>
</evidence>
<reference evidence="3" key="1">
    <citation type="submission" date="2024-05" db="EMBL/GenBank/DDBJ databases">
        <authorList>
            <person name="Kim S."/>
            <person name="Heo J."/>
            <person name="Choi H."/>
            <person name="Choi Y."/>
            <person name="Kwon S.-W."/>
            <person name="Kim Y."/>
        </authorList>
    </citation>
    <scope>NUCLEOTIDE SEQUENCE</scope>
    <source>
        <strain evidence="3">KACC 23698</strain>
    </source>
</reference>
<feature type="domain" description="MobA-like NTP transferase" evidence="2">
    <location>
        <begin position="10"/>
        <end position="171"/>
    </location>
</feature>
<name>A0AAU7JA84_9HYPH</name>
<dbReference type="GO" id="GO:0016779">
    <property type="term" value="F:nucleotidyltransferase activity"/>
    <property type="evidence" value="ECO:0007669"/>
    <property type="project" value="UniProtKB-ARBA"/>
</dbReference>
<dbReference type="EMBL" id="CP157484">
    <property type="protein sequence ID" value="XBO37196.1"/>
    <property type="molecule type" value="Genomic_DNA"/>
</dbReference>
<dbReference type="SUPFAM" id="SSF53448">
    <property type="entry name" value="Nucleotide-diphospho-sugar transferases"/>
    <property type="match status" value="1"/>
</dbReference>
<proteinExistence type="predicted"/>
<sequence>MTEPLDRIAALVLAAGRSTRMGGANKLLQDYAGKSLVRRTVENALLCGAAPVVVVTGHEAAAVEAELTGLAVTLVRNPDYAQGLSTSLKVGVRALPDSVDGVVVMLGDMPLVDCHVVRRIVAAFEAAPGSVAAVPVHDGEWGNPVVLARALFADVEGLAGDSGARKLLERRRDAVIEAPISDAAVAVDVDTPAALEKLRSGL</sequence>
<keyword evidence="1" id="KW-0460">Magnesium</keyword>
<dbReference type="Pfam" id="PF12804">
    <property type="entry name" value="NTP_transf_3"/>
    <property type="match status" value="1"/>
</dbReference>
<accession>A0AAU7JA84</accession>